<dbReference type="AlphaFoldDB" id="A0A9E7NFR1"/>
<accession>A0A9E7NFR1</accession>
<keyword evidence="2" id="KW-1185">Reference proteome</keyword>
<dbReference type="RefSeq" id="WP_254161501.1">
    <property type="nucleotide sequence ID" value="NZ_CP100358.1"/>
</dbReference>
<dbReference type="KEGG" id="sawl:NGM29_20920"/>
<proteinExistence type="predicted"/>
<reference evidence="1" key="1">
    <citation type="submission" date="2022-06" db="EMBL/GenBank/DDBJ databases">
        <title>Diverse halophilic archaea isolated from saline environments.</title>
        <authorList>
            <person name="Cui H.-L."/>
        </authorList>
    </citation>
    <scope>NUCLEOTIDE SEQUENCE</scope>
    <source>
        <strain evidence="1">WLHS1</strain>
        <plasmid evidence="1">unnamed3</plasmid>
    </source>
</reference>
<evidence type="ECO:0000313" key="1">
    <source>
        <dbReference type="EMBL" id="UTF55957.1"/>
    </source>
</evidence>
<dbReference type="GeneID" id="73292564"/>
<geneLocation type="plasmid" evidence="1 2">
    <name>unnamed3</name>
</geneLocation>
<keyword evidence="1" id="KW-0614">Plasmid</keyword>
<sequence length="103" mass="11456">MSITHPTSSAASVLTDGDTELVQELEEAATDRWGDEWAISIRRWSDGSAQIYAEHLVGLTEDGHREKERLWPDGDGGFLHDAVTVERPATVSHDVIEEQVRSE</sequence>
<gene>
    <name evidence="1" type="ORF">NGM29_20920</name>
</gene>
<name>A0A9E7NFR1_9EURY</name>
<evidence type="ECO:0000313" key="2">
    <source>
        <dbReference type="Proteomes" id="UP001056855"/>
    </source>
</evidence>
<dbReference type="Proteomes" id="UP001056855">
    <property type="component" value="Plasmid unnamed3"/>
</dbReference>
<organism evidence="1 2">
    <name type="scientific">Natronosalvus rutilus</name>
    <dbReference type="NCBI Taxonomy" id="2953753"/>
    <lineage>
        <taxon>Archaea</taxon>
        <taxon>Methanobacteriati</taxon>
        <taxon>Methanobacteriota</taxon>
        <taxon>Stenosarchaea group</taxon>
        <taxon>Halobacteria</taxon>
        <taxon>Halobacteriales</taxon>
        <taxon>Natrialbaceae</taxon>
        <taxon>Natronosalvus</taxon>
    </lineage>
</organism>
<dbReference type="EMBL" id="CP100358">
    <property type="protein sequence ID" value="UTF55957.1"/>
    <property type="molecule type" value="Genomic_DNA"/>
</dbReference>
<protein>
    <submittedName>
        <fullName evidence="1">Uncharacterized protein</fullName>
    </submittedName>
</protein>